<dbReference type="SUPFAM" id="SSF53098">
    <property type="entry name" value="Ribonuclease H-like"/>
    <property type="match status" value="1"/>
</dbReference>
<dbReference type="GO" id="GO:0003676">
    <property type="term" value="F:nucleic acid binding"/>
    <property type="evidence" value="ECO:0007669"/>
    <property type="project" value="InterPro"/>
</dbReference>
<dbReference type="GO" id="GO:0015074">
    <property type="term" value="P:DNA integration"/>
    <property type="evidence" value="ECO:0007669"/>
    <property type="project" value="InterPro"/>
</dbReference>
<evidence type="ECO:0000259" key="2">
    <source>
        <dbReference type="PROSITE" id="PS50994"/>
    </source>
</evidence>
<dbReference type="OrthoDB" id="5287589at2"/>
<evidence type="ECO:0000313" key="3">
    <source>
        <dbReference type="EMBL" id="PKY09632.1"/>
    </source>
</evidence>
<feature type="compositionally biased region" description="Basic and acidic residues" evidence="1">
    <location>
        <begin position="654"/>
        <end position="672"/>
    </location>
</feature>
<accession>A0A2I1DID8</accession>
<dbReference type="InParanoid" id="A0A2I1DID8"/>
<name>A0A2I1DID8_9PROT</name>
<dbReference type="Gene3D" id="3.30.420.10">
    <property type="entry name" value="Ribonuclease H-like superfamily/Ribonuclease H"/>
    <property type="match status" value="1"/>
</dbReference>
<feature type="domain" description="Integrase catalytic" evidence="2">
    <location>
        <begin position="276"/>
        <end position="483"/>
    </location>
</feature>
<dbReference type="InterPro" id="IPR001584">
    <property type="entry name" value="Integrase_cat-core"/>
</dbReference>
<organism evidence="3 4">
    <name type="scientific">Acidithiobacillus marinus</name>
    <dbReference type="NCBI Taxonomy" id="187490"/>
    <lineage>
        <taxon>Bacteria</taxon>
        <taxon>Pseudomonadati</taxon>
        <taxon>Pseudomonadota</taxon>
        <taxon>Acidithiobacillia</taxon>
        <taxon>Acidithiobacillales</taxon>
        <taxon>Acidithiobacillaceae</taxon>
        <taxon>Acidithiobacillus</taxon>
    </lineage>
</organism>
<gene>
    <name evidence="3" type="ORF">B1757_13590</name>
</gene>
<dbReference type="EMBL" id="MXAV01000053">
    <property type="protein sequence ID" value="PKY09632.1"/>
    <property type="molecule type" value="Genomic_DNA"/>
</dbReference>
<dbReference type="PROSITE" id="PS50994">
    <property type="entry name" value="INTEGRASE"/>
    <property type="match status" value="1"/>
</dbReference>
<keyword evidence="4" id="KW-1185">Reference proteome</keyword>
<reference evidence="3 4" key="1">
    <citation type="submission" date="2017-03" db="EMBL/GenBank/DDBJ databases">
        <title>Draft genime sequence of the acidophilic sulfur-oxidizing bacterium Acidithiobacillus sp. SH, isolated from seawater.</title>
        <authorList>
            <person name="Sharmin S."/>
            <person name="Tokuhisa M."/>
            <person name="Kanao T."/>
            <person name="Kamimura K."/>
        </authorList>
    </citation>
    <scope>NUCLEOTIDE SEQUENCE [LARGE SCALE GENOMIC DNA]</scope>
    <source>
        <strain evidence="3 4">SH</strain>
    </source>
</reference>
<dbReference type="InterPro" id="IPR012337">
    <property type="entry name" value="RNaseH-like_sf"/>
</dbReference>
<evidence type="ECO:0000256" key="1">
    <source>
        <dbReference type="SAM" id="MobiDB-lite"/>
    </source>
</evidence>
<sequence>MKDLSVNLLLEFPEEHRVERVLWIDPGMRGLYAIDIRDANALPEFYQAEEIEKMRDAGEWRVVENDPWLLALADENISEVYRDKRDSAWETIRPLIFDQPAIFDAIARSEAVKRGMEESGVTKQTIYRFLRRYWQRGMTPNALLPDYARCGGLGKDKSVSEKKRGRIPDRDDLGVNVTSEMRQLFRAVATKKFITNSQLDFRGAYDELIADNFCERVINEHTGQQELVPQKDIPSLRQFRYWYEKDNDVFRLDRIRRTPRVYDKDMRAILGSSTAETVGPASRYQIDATIADVYLVSRYDRTMIVGRPVLYILIDVFSRMITGVYVGLEGPSWVSAMMALTNAVTSKVAYCRQFGVDIQDADWPCQAMPDVLLGDKGEIAGKTIETLIKNYQVHVENAAPYHADWKGIVEQRFRLLPARFKAFTPGFVAPDYQERGARDYRLDATLDIDQFTRIILYCILYYNNQHPLSEYEKSPDMIADRVPEIPCELWEWGVAHRSGSLRAFAPEKVQLSLMPSDDATVTATGIRYATCFYTCEKAMEEHWFERARQKGRWKVRISYDPRHMDEIYLHEDVKRGKFIPCTLTEKSRHHRGRMLWEILQVNGEERRSQRNHEPQALRGRINLNEKIKGIVNEAEAMRSEAPPPSGSARQRIGNIRENRSKESQENRKREAFRMLPPGEEAPGTAAVLPFPKTKETDDYRLPGIADIMRGQREDQGDDDHGG</sequence>
<dbReference type="Pfam" id="PF09299">
    <property type="entry name" value="Mu-transpos_C"/>
    <property type="match status" value="1"/>
</dbReference>
<dbReference type="AlphaFoldDB" id="A0A2I1DID8"/>
<dbReference type="InterPro" id="IPR015378">
    <property type="entry name" value="Transposase-like_Mu_C"/>
</dbReference>
<dbReference type="InterPro" id="IPR036397">
    <property type="entry name" value="RNaseH_sf"/>
</dbReference>
<dbReference type="RefSeq" id="WP_101538842.1">
    <property type="nucleotide sequence ID" value="NZ_MXAV01000053.1"/>
</dbReference>
<dbReference type="Proteomes" id="UP000234329">
    <property type="component" value="Unassembled WGS sequence"/>
</dbReference>
<feature type="compositionally biased region" description="Basic and acidic residues" evidence="1">
    <location>
        <begin position="709"/>
        <end position="722"/>
    </location>
</feature>
<evidence type="ECO:0000313" key="4">
    <source>
        <dbReference type="Proteomes" id="UP000234329"/>
    </source>
</evidence>
<proteinExistence type="predicted"/>
<protein>
    <submittedName>
        <fullName evidence="3">Transposase</fullName>
    </submittedName>
</protein>
<comment type="caution">
    <text evidence="3">The sequence shown here is derived from an EMBL/GenBank/DDBJ whole genome shotgun (WGS) entry which is preliminary data.</text>
</comment>
<feature type="region of interest" description="Disordered" evidence="1">
    <location>
        <begin position="636"/>
        <end position="722"/>
    </location>
</feature>